<evidence type="ECO:0000313" key="1">
    <source>
        <dbReference type="EMBL" id="CAF1465446.1"/>
    </source>
</evidence>
<organism evidence="1 2">
    <name type="scientific">Rotaria sordida</name>
    <dbReference type="NCBI Taxonomy" id="392033"/>
    <lineage>
        <taxon>Eukaryota</taxon>
        <taxon>Metazoa</taxon>
        <taxon>Spiralia</taxon>
        <taxon>Gnathifera</taxon>
        <taxon>Rotifera</taxon>
        <taxon>Eurotatoria</taxon>
        <taxon>Bdelloidea</taxon>
        <taxon>Philodinida</taxon>
        <taxon>Philodinidae</taxon>
        <taxon>Rotaria</taxon>
    </lineage>
</organism>
<protein>
    <submittedName>
        <fullName evidence="1">Uncharacterized protein</fullName>
    </submittedName>
</protein>
<sequence length="132" mass="15395">MRAAEVQLTVEHQLPVLLYESYPVKIKIKNCENVDIHPATLTCTCSTSDDNSQTSDDIFLFRLKRKKYILKYKTLIADVIYDDDLTDALFNVFIKLFQDKLNLYSICITIEKRSIFYLDTVSIQCPAYEYFA</sequence>
<dbReference type="Proteomes" id="UP000663864">
    <property type="component" value="Unassembled WGS sequence"/>
</dbReference>
<accession>A0A815QR51</accession>
<reference evidence="1" key="1">
    <citation type="submission" date="2021-02" db="EMBL/GenBank/DDBJ databases">
        <authorList>
            <person name="Nowell W R."/>
        </authorList>
    </citation>
    <scope>NUCLEOTIDE SEQUENCE</scope>
</reference>
<proteinExistence type="predicted"/>
<dbReference type="AlphaFoldDB" id="A0A815QR51"/>
<evidence type="ECO:0000313" key="2">
    <source>
        <dbReference type="Proteomes" id="UP000663864"/>
    </source>
</evidence>
<comment type="caution">
    <text evidence="1">The sequence shown here is derived from an EMBL/GenBank/DDBJ whole genome shotgun (WGS) entry which is preliminary data.</text>
</comment>
<dbReference type="EMBL" id="CAJNOT010005431">
    <property type="protein sequence ID" value="CAF1465446.1"/>
    <property type="molecule type" value="Genomic_DNA"/>
</dbReference>
<gene>
    <name evidence="1" type="ORF">ZHD862_LOCUS35887</name>
</gene>
<name>A0A815QR51_9BILA</name>